<dbReference type="EMBL" id="BNBO01000070">
    <property type="protein sequence ID" value="GHH84007.1"/>
    <property type="molecule type" value="Genomic_DNA"/>
</dbReference>
<feature type="compositionally biased region" description="Acidic residues" evidence="1">
    <location>
        <begin position="29"/>
        <end position="41"/>
    </location>
</feature>
<dbReference type="Proteomes" id="UP000617734">
    <property type="component" value="Unassembled WGS sequence"/>
</dbReference>
<protein>
    <submittedName>
        <fullName evidence="2">Uncharacterized protein</fullName>
    </submittedName>
</protein>
<gene>
    <name evidence="2" type="ORF">GCM10018781_72460</name>
</gene>
<evidence type="ECO:0000313" key="3">
    <source>
        <dbReference type="Proteomes" id="UP000617734"/>
    </source>
</evidence>
<organism evidence="2 3">
    <name type="scientific">Kitasatospora indigofera</name>
    <dbReference type="NCBI Taxonomy" id="67307"/>
    <lineage>
        <taxon>Bacteria</taxon>
        <taxon>Bacillati</taxon>
        <taxon>Actinomycetota</taxon>
        <taxon>Actinomycetes</taxon>
        <taxon>Kitasatosporales</taxon>
        <taxon>Streptomycetaceae</taxon>
        <taxon>Kitasatospora</taxon>
    </lineage>
</organism>
<dbReference type="AlphaFoldDB" id="A0A919GFI2"/>
<sequence>MPICVNLSSDDAAARTVTVPLTVAVADEAADAEPEVEEPPDEEHPLTRSMTAVQPPARAPGAGVVFGRASQ</sequence>
<feature type="region of interest" description="Disordered" evidence="1">
    <location>
        <begin position="29"/>
        <end position="71"/>
    </location>
</feature>
<evidence type="ECO:0000256" key="1">
    <source>
        <dbReference type="SAM" id="MobiDB-lite"/>
    </source>
</evidence>
<reference evidence="2" key="1">
    <citation type="journal article" date="2014" name="Int. J. Syst. Evol. Microbiol.">
        <title>Complete genome sequence of Corynebacterium casei LMG S-19264T (=DSM 44701T), isolated from a smear-ripened cheese.</title>
        <authorList>
            <consortium name="US DOE Joint Genome Institute (JGI-PGF)"/>
            <person name="Walter F."/>
            <person name="Albersmeier A."/>
            <person name="Kalinowski J."/>
            <person name="Ruckert C."/>
        </authorList>
    </citation>
    <scope>NUCLEOTIDE SEQUENCE</scope>
    <source>
        <strain evidence="2">JCM 4646</strain>
    </source>
</reference>
<accession>A0A919GFI2</accession>
<name>A0A919GFI2_9ACTN</name>
<keyword evidence="3" id="KW-1185">Reference proteome</keyword>
<proteinExistence type="predicted"/>
<evidence type="ECO:0000313" key="2">
    <source>
        <dbReference type="EMBL" id="GHH84007.1"/>
    </source>
</evidence>
<comment type="caution">
    <text evidence="2">The sequence shown here is derived from an EMBL/GenBank/DDBJ whole genome shotgun (WGS) entry which is preliminary data.</text>
</comment>
<reference evidence="2" key="2">
    <citation type="submission" date="2020-09" db="EMBL/GenBank/DDBJ databases">
        <authorList>
            <person name="Sun Q."/>
            <person name="Ohkuma M."/>
        </authorList>
    </citation>
    <scope>NUCLEOTIDE SEQUENCE</scope>
    <source>
        <strain evidence="2">JCM 4646</strain>
    </source>
</reference>